<evidence type="ECO:0000256" key="1">
    <source>
        <dbReference type="ARBA" id="ARBA00004370"/>
    </source>
</evidence>
<dbReference type="PROSITE" id="PS50262">
    <property type="entry name" value="G_PROTEIN_RECEP_F1_2"/>
    <property type="match status" value="1"/>
</dbReference>
<dbReference type="Proteomes" id="UP000596742">
    <property type="component" value="Unassembled WGS sequence"/>
</dbReference>
<feature type="transmembrane region" description="Helical" evidence="5">
    <location>
        <begin position="272"/>
        <end position="295"/>
    </location>
</feature>
<sequence>MSLLEDSILNMSVAMNVSVDTDTNYYVIQKDIVIMIKKICYFGIIPILIVSGLILNALCCVMFYKLKSKTSTVVILVALAATDIFILLTAIVYVIKIVSIYAGVPLTANQMIQMLPYFDGFMAAVPNRIGNILTFMLSAERLLCVLKPMTVKHYFTRKTTVISVLMTYALTLIVSLPQGFYFRAVKMYSNDTGTIMMVYVIKPTRLGQFVDFTDSYNIVLTCVFTFVPVFGVMLMSTLTGIVVIISGRRRFQITEGMTKAITSKEMHVTKTLLTITFTFTICQLPGAIGMMIIFIEMKPYRYTSNVFEVVMAISYILFLLNSTVNFIIYYKTSRTYRDKIKSIFICYGKCRERHHRRDT</sequence>
<dbReference type="AlphaFoldDB" id="A0A8B6CCG3"/>
<evidence type="ECO:0000256" key="4">
    <source>
        <dbReference type="ARBA" id="ARBA00023136"/>
    </source>
</evidence>
<evidence type="ECO:0000256" key="3">
    <source>
        <dbReference type="ARBA" id="ARBA00022989"/>
    </source>
</evidence>
<dbReference type="PRINTS" id="PR00237">
    <property type="entry name" value="GPCRRHODOPSN"/>
</dbReference>
<evidence type="ECO:0000313" key="7">
    <source>
        <dbReference type="EMBL" id="VDI02548.1"/>
    </source>
</evidence>
<feature type="transmembrane region" description="Helical" evidence="5">
    <location>
        <begin position="307"/>
        <end position="330"/>
    </location>
</feature>
<dbReference type="GO" id="GO:0016020">
    <property type="term" value="C:membrane"/>
    <property type="evidence" value="ECO:0007669"/>
    <property type="project" value="UniProtKB-SubCell"/>
</dbReference>
<evidence type="ECO:0000259" key="6">
    <source>
        <dbReference type="PROSITE" id="PS50262"/>
    </source>
</evidence>
<keyword evidence="4 5" id="KW-0472">Membrane</keyword>
<organism evidence="7 8">
    <name type="scientific">Mytilus galloprovincialis</name>
    <name type="common">Mediterranean mussel</name>
    <dbReference type="NCBI Taxonomy" id="29158"/>
    <lineage>
        <taxon>Eukaryota</taxon>
        <taxon>Metazoa</taxon>
        <taxon>Spiralia</taxon>
        <taxon>Lophotrochozoa</taxon>
        <taxon>Mollusca</taxon>
        <taxon>Bivalvia</taxon>
        <taxon>Autobranchia</taxon>
        <taxon>Pteriomorphia</taxon>
        <taxon>Mytilida</taxon>
        <taxon>Mytiloidea</taxon>
        <taxon>Mytilidae</taxon>
        <taxon>Mytilinae</taxon>
        <taxon>Mytilus</taxon>
    </lineage>
</organism>
<keyword evidence="3 5" id="KW-1133">Transmembrane helix</keyword>
<dbReference type="InterPro" id="IPR017452">
    <property type="entry name" value="GPCR_Rhodpsn_7TM"/>
</dbReference>
<feature type="transmembrane region" description="Helical" evidence="5">
    <location>
        <begin position="115"/>
        <end position="139"/>
    </location>
</feature>
<dbReference type="OrthoDB" id="6089229at2759"/>
<protein>
    <recommendedName>
        <fullName evidence="6">G-protein coupled receptors family 1 profile domain-containing protein</fullName>
    </recommendedName>
</protein>
<dbReference type="InterPro" id="IPR000276">
    <property type="entry name" value="GPCR_Rhodpsn"/>
</dbReference>
<proteinExistence type="predicted"/>
<comment type="caution">
    <text evidence="7">The sequence shown here is derived from an EMBL/GenBank/DDBJ whole genome shotgun (WGS) entry which is preliminary data.</text>
</comment>
<keyword evidence="2 5" id="KW-0812">Transmembrane</keyword>
<dbReference type="PANTHER" id="PTHR46641:SF2">
    <property type="entry name" value="FMRFAMIDE RECEPTOR"/>
    <property type="match status" value="1"/>
</dbReference>
<feature type="domain" description="G-protein coupled receptors family 1 profile" evidence="6">
    <location>
        <begin position="55"/>
        <end position="329"/>
    </location>
</feature>
<dbReference type="EMBL" id="UYJE01001484">
    <property type="protein sequence ID" value="VDI02548.1"/>
    <property type="molecule type" value="Genomic_DNA"/>
</dbReference>
<name>A0A8B6CCG3_MYTGA</name>
<dbReference type="GO" id="GO:0004930">
    <property type="term" value="F:G protein-coupled receptor activity"/>
    <property type="evidence" value="ECO:0007669"/>
    <property type="project" value="InterPro"/>
</dbReference>
<evidence type="ECO:0000313" key="8">
    <source>
        <dbReference type="Proteomes" id="UP000596742"/>
    </source>
</evidence>
<dbReference type="SUPFAM" id="SSF81321">
    <property type="entry name" value="Family A G protein-coupled receptor-like"/>
    <property type="match status" value="1"/>
</dbReference>
<dbReference type="Gene3D" id="1.20.1070.10">
    <property type="entry name" value="Rhodopsin 7-helix transmembrane proteins"/>
    <property type="match status" value="1"/>
</dbReference>
<dbReference type="PANTHER" id="PTHR46641">
    <property type="entry name" value="FMRFAMIDE RECEPTOR-RELATED"/>
    <property type="match status" value="1"/>
</dbReference>
<feature type="transmembrane region" description="Helical" evidence="5">
    <location>
        <begin position="41"/>
        <end position="64"/>
    </location>
</feature>
<reference evidence="7" key="1">
    <citation type="submission" date="2018-11" db="EMBL/GenBank/DDBJ databases">
        <authorList>
            <person name="Alioto T."/>
            <person name="Alioto T."/>
        </authorList>
    </citation>
    <scope>NUCLEOTIDE SEQUENCE</scope>
</reference>
<feature type="transmembrane region" description="Helical" evidence="5">
    <location>
        <begin position="160"/>
        <end position="181"/>
    </location>
</feature>
<gene>
    <name evidence="7" type="ORF">MGAL_10B086304</name>
</gene>
<evidence type="ECO:0000256" key="2">
    <source>
        <dbReference type="ARBA" id="ARBA00022692"/>
    </source>
</evidence>
<dbReference type="InterPro" id="IPR052954">
    <property type="entry name" value="GPCR-Ligand_Int"/>
</dbReference>
<keyword evidence="8" id="KW-1185">Reference proteome</keyword>
<evidence type="ECO:0000256" key="5">
    <source>
        <dbReference type="SAM" id="Phobius"/>
    </source>
</evidence>
<feature type="transmembrane region" description="Helical" evidence="5">
    <location>
        <begin position="73"/>
        <end position="95"/>
    </location>
</feature>
<feature type="transmembrane region" description="Helical" evidence="5">
    <location>
        <begin position="218"/>
        <end position="245"/>
    </location>
</feature>
<accession>A0A8B6CCG3</accession>
<comment type="subcellular location">
    <subcellularLocation>
        <location evidence="1">Membrane</location>
    </subcellularLocation>
</comment>
<dbReference type="Pfam" id="PF00001">
    <property type="entry name" value="7tm_1"/>
    <property type="match status" value="1"/>
</dbReference>